<comment type="caution">
    <text evidence="1">The sequence shown here is derived from an EMBL/GenBank/DDBJ whole genome shotgun (WGS) entry which is preliminary data.</text>
</comment>
<name>A0ABW3DQM4_9ACTN</name>
<dbReference type="EMBL" id="JBHTHX010000288">
    <property type="protein sequence ID" value="MFD0885096.1"/>
    <property type="molecule type" value="Genomic_DNA"/>
</dbReference>
<dbReference type="InterPro" id="IPR011990">
    <property type="entry name" value="TPR-like_helical_dom_sf"/>
</dbReference>
<gene>
    <name evidence="1" type="ORF">ACFQ08_11130</name>
</gene>
<dbReference type="SMART" id="SM00028">
    <property type="entry name" value="TPR"/>
    <property type="match status" value="6"/>
</dbReference>
<dbReference type="PANTHER" id="PTHR47050">
    <property type="entry name" value="TETRATRICOPEPTIDE REPEAT PROTEIN 24"/>
    <property type="match status" value="1"/>
</dbReference>
<dbReference type="PANTHER" id="PTHR47050:SF1">
    <property type="entry name" value="TETRATRICOPEPTIDE REPEAT PROTEIN 24-LIKE"/>
    <property type="match status" value="1"/>
</dbReference>
<dbReference type="InterPro" id="IPR019734">
    <property type="entry name" value="TPR_rpt"/>
</dbReference>
<dbReference type="Proteomes" id="UP001597024">
    <property type="component" value="Unassembled WGS sequence"/>
</dbReference>
<protein>
    <submittedName>
        <fullName evidence="1">Tetratricopeptide repeat protein</fullName>
    </submittedName>
</protein>
<evidence type="ECO:0000313" key="1">
    <source>
        <dbReference type="EMBL" id="MFD0885096.1"/>
    </source>
</evidence>
<proteinExistence type="predicted"/>
<feature type="non-terminal residue" evidence="1">
    <location>
        <position position="1"/>
    </location>
</feature>
<dbReference type="SUPFAM" id="SSF48452">
    <property type="entry name" value="TPR-like"/>
    <property type="match status" value="2"/>
</dbReference>
<reference evidence="2" key="1">
    <citation type="journal article" date="2019" name="Int. J. Syst. Evol. Microbiol.">
        <title>The Global Catalogue of Microorganisms (GCM) 10K type strain sequencing project: providing services to taxonomists for standard genome sequencing and annotation.</title>
        <authorList>
            <consortium name="The Broad Institute Genomics Platform"/>
            <consortium name="The Broad Institute Genome Sequencing Center for Infectious Disease"/>
            <person name="Wu L."/>
            <person name="Ma J."/>
        </authorList>
    </citation>
    <scope>NUCLEOTIDE SEQUENCE [LARGE SCALE GENOMIC DNA]</scope>
    <source>
        <strain evidence="2">CCUG 62974</strain>
    </source>
</reference>
<accession>A0ABW3DQM4</accession>
<organism evidence="1 2">
    <name type="scientific">Streptosporangium algeriense</name>
    <dbReference type="NCBI Taxonomy" id="1682748"/>
    <lineage>
        <taxon>Bacteria</taxon>
        <taxon>Bacillati</taxon>
        <taxon>Actinomycetota</taxon>
        <taxon>Actinomycetes</taxon>
        <taxon>Streptosporangiales</taxon>
        <taxon>Streptosporangiaceae</taxon>
        <taxon>Streptosporangium</taxon>
    </lineage>
</organism>
<keyword evidence="2" id="KW-1185">Reference proteome</keyword>
<dbReference type="InterPro" id="IPR024812">
    <property type="entry name" value="TPR_24"/>
</dbReference>
<dbReference type="Pfam" id="PF13424">
    <property type="entry name" value="TPR_12"/>
    <property type="match status" value="2"/>
</dbReference>
<dbReference type="Gene3D" id="1.25.40.10">
    <property type="entry name" value="Tetratricopeptide repeat domain"/>
    <property type="match status" value="1"/>
</dbReference>
<evidence type="ECO:0000313" key="2">
    <source>
        <dbReference type="Proteomes" id="UP001597024"/>
    </source>
</evidence>
<sequence length="342" mass="37908">AVIAGPTPGWGFGPDLLDQVRAAPLKWYEAERLNIVSLVRQAAENRLCEPSWELATGAIVLFGTRSHYDDWRETHERAFQVSRAADDQRGTAAALLGLGDLNVTQQRYATGLSFLNKALDLTRRIGEWHGYGLVLRKIAYANAQSRDSRLALLQYEEALQHLRAAGDRGAEAQVLRWIGQLHLESDEPELARPYLFEAVTLTSEVGGRSYAQALYRLGELELTTGRVQQAEEIFRTVLTIVLDIGDRRGQAHALYGLGRALLNLRRTGQADLHLHEALSLCRTIGDRVIEVEVLLSLSDLHAFLHQVDRAAARAREAIDICRTISTPVLFSSAVTRLSALAS</sequence>